<name>A0A832W9I2_9EURY</name>
<keyword evidence="2 3" id="KW-0479">Metal-binding</keyword>
<gene>
    <name evidence="4" type="ORF">HA338_04355</name>
</gene>
<dbReference type="SUPFAM" id="SSF102705">
    <property type="entry name" value="NIF3 (NGG1p interacting factor 3)-like"/>
    <property type="match status" value="1"/>
</dbReference>
<feature type="binding site" evidence="3">
    <location>
        <position position="66"/>
    </location>
    <ligand>
        <name>a divalent metal cation</name>
        <dbReference type="ChEBI" id="CHEBI:60240"/>
        <label>1</label>
    </ligand>
</feature>
<dbReference type="Pfam" id="PF01784">
    <property type="entry name" value="DUF34_NIF3"/>
    <property type="match status" value="1"/>
</dbReference>
<organism evidence="4 5">
    <name type="scientific">Methanosarcina acetivorans</name>
    <dbReference type="NCBI Taxonomy" id="2214"/>
    <lineage>
        <taxon>Archaea</taxon>
        <taxon>Methanobacteriati</taxon>
        <taxon>Methanobacteriota</taxon>
        <taxon>Stenosarchaea group</taxon>
        <taxon>Methanomicrobia</taxon>
        <taxon>Methanosarcinales</taxon>
        <taxon>Methanosarcinaceae</taxon>
        <taxon>Methanosarcina</taxon>
    </lineage>
</organism>
<comment type="caution">
    <text evidence="4">The sequence shown here is derived from an EMBL/GenBank/DDBJ whole genome shotgun (WGS) entry which is preliminary data.</text>
</comment>
<evidence type="ECO:0000256" key="2">
    <source>
        <dbReference type="ARBA" id="ARBA00022723"/>
    </source>
</evidence>
<accession>A0A832W9I2</accession>
<dbReference type="GeneID" id="1474724"/>
<dbReference type="OMA" id="RRVGWCT"/>
<feature type="binding site" evidence="3">
    <location>
        <position position="102"/>
    </location>
    <ligand>
        <name>a divalent metal cation</name>
        <dbReference type="ChEBI" id="CHEBI:60240"/>
        <label>1</label>
    </ligand>
</feature>
<dbReference type="EMBL" id="DUJU01000050">
    <property type="protein sequence ID" value="HIH93290.1"/>
    <property type="molecule type" value="Genomic_DNA"/>
</dbReference>
<feature type="binding site" evidence="3">
    <location>
        <position position="65"/>
    </location>
    <ligand>
        <name>a divalent metal cation</name>
        <dbReference type="ChEBI" id="CHEBI:60240"/>
        <label>1</label>
    </ligand>
</feature>
<protein>
    <submittedName>
        <fullName evidence="4">Nif3-like dinuclear metal center hexameric protein</fullName>
    </submittedName>
</protein>
<dbReference type="GO" id="GO:0005737">
    <property type="term" value="C:cytoplasm"/>
    <property type="evidence" value="ECO:0007669"/>
    <property type="project" value="TreeGrafter"/>
</dbReference>
<comment type="similarity">
    <text evidence="1">Belongs to the GTP cyclohydrolase I type 2/NIF3 family.</text>
</comment>
<evidence type="ECO:0000313" key="5">
    <source>
        <dbReference type="Proteomes" id="UP000600774"/>
    </source>
</evidence>
<feature type="binding site" evidence="3">
    <location>
        <position position="215"/>
    </location>
    <ligand>
        <name>a divalent metal cation</name>
        <dbReference type="ChEBI" id="CHEBI:60240"/>
        <label>2</label>
    </ligand>
</feature>
<dbReference type="RefSeq" id="WP_011022780.1">
    <property type="nucleotide sequence ID" value="NZ_DUJU01000050.1"/>
</dbReference>
<evidence type="ECO:0000256" key="1">
    <source>
        <dbReference type="ARBA" id="ARBA00006964"/>
    </source>
</evidence>
<dbReference type="Gene3D" id="3.40.1390.30">
    <property type="entry name" value="NIF3 (NGG1p interacting factor 3)-like"/>
    <property type="match status" value="2"/>
</dbReference>
<feature type="binding site" evidence="3">
    <location>
        <position position="211"/>
    </location>
    <ligand>
        <name>a divalent metal cation</name>
        <dbReference type="ChEBI" id="CHEBI:60240"/>
        <label>1</label>
    </ligand>
</feature>
<evidence type="ECO:0000256" key="3">
    <source>
        <dbReference type="PIRSR" id="PIRSR602678-1"/>
    </source>
</evidence>
<dbReference type="PANTHER" id="PTHR13799:SF14">
    <property type="entry name" value="GTP CYCLOHYDROLASE 1 TYPE 2 HOMOLOG"/>
    <property type="match status" value="1"/>
</dbReference>
<evidence type="ECO:0000313" key="4">
    <source>
        <dbReference type="EMBL" id="HIH93290.1"/>
    </source>
</evidence>
<proteinExistence type="inferred from homology"/>
<dbReference type="FunFam" id="3.40.1390.30:FF:000001">
    <property type="entry name" value="GTP cyclohydrolase 1 type 2"/>
    <property type="match status" value="1"/>
</dbReference>
<dbReference type="Proteomes" id="UP000600774">
    <property type="component" value="Unassembled WGS sequence"/>
</dbReference>
<sequence length="298" mass="33659">MELKKIVQILEEIAPPELADDFDKGRIGLILGLESDVKKIAIALDANFYVLKKAAKMKADMLITHHTLIFHPVNIISKSLADSLRVALENGISLYSMHTNYDRAEEGINDILAARLGLKNIRSPEIGRIGEIEPCSSTELATYVSDCLQTPVIYAGEKEEIRKVMVIGGSGFRNEYLELARENRVDAFISSELKHDILRAYEDLCLIDASHYATENPGMEALCPRLRSLTGIEVEFIDQPSGLRTVNCRPKNEEKEPCNQEETGKDSLELMLEKQSRNQIRSDYRRSLGNEYGRRYLE</sequence>
<dbReference type="GO" id="GO:0046872">
    <property type="term" value="F:metal ion binding"/>
    <property type="evidence" value="ECO:0007669"/>
    <property type="project" value="UniProtKB-KW"/>
</dbReference>
<dbReference type="PANTHER" id="PTHR13799">
    <property type="entry name" value="NGG1 INTERACTING FACTOR 3"/>
    <property type="match status" value="1"/>
</dbReference>
<dbReference type="InterPro" id="IPR002678">
    <property type="entry name" value="DUF34/NIF3"/>
</dbReference>
<reference evidence="4" key="1">
    <citation type="journal article" date="2020" name="bioRxiv">
        <title>A rank-normalized archaeal taxonomy based on genome phylogeny resolves widespread incomplete and uneven classifications.</title>
        <authorList>
            <person name="Rinke C."/>
            <person name="Chuvochina M."/>
            <person name="Mussig A.J."/>
            <person name="Chaumeil P.-A."/>
            <person name="Waite D.W."/>
            <person name="Whitman W.B."/>
            <person name="Parks D.H."/>
            <person name="Hugenholtz P."/>
        </authorList>
    </citation>
    <scope>NUCLEOTIDE SEQUENCE</scope>
    <source>
        <strain evidence="4">UBA8876</strain>
    </source>
</reference>
<dbReference type="InterPro" id="IPR036069">
    <property type="entry name" value="DUF34/NIF3_sf"/>
</dbReference>
<dbReference type="NCBIfam" id="TIGR00486">
    <property type="entry name" value="YbgI_SA1388"/>
    <property type="match status" value="1"/>
</dbReference>
<dbReference type="AlphaFoldDB" id="A0A832W9I2"/>